<evidence type="ECO:0000313" key="2">
    <source>
        <dbReference type="EMBL" id="KGJ16217.1"/>
    </source>
</evidence>
<name>A0A099G182_9RHOB</name>
<sequence length="110" mass="10788">MSGPGATGGRAAPRGRPGGVTGVSPARAAEMVGQQQLDRGATGRLGLAEAGQRREPASGAGGVTVEPGLDIRERGEQRQPAALRGGGGVGATPPATFRPSSTARAPISPP</sequence>
<comment type="caution">
    <text evidence="2">The sequence shown here is derived from an EMBL/GenBank/DDBJ whole genome shotgun (WGS) entry which is preliminary data.</text>
</comment>
<protein>
    <submittedName>
        <fullName evidence="2">Uncharacterized protein</fullName>
    </submittedName>
</protein>
<dbReference type="AlphaFoldDB" id="A0A099G182"/>
<evidence type="ECO:0000256" key="1">
    <source>
        <dbReference type="SAM" id="MobiDB-lite"/>
    </source>
</evidence>
<reference evidence="2 3" key="2">
    <citation type="submission" date="2014-10" db="EMBL/GenBank/DDBJ databases">
        <title>Paracoccus sanguinis sp. nov., isolated from clinical specimens of New York State patients.</title>
        <authorList>
            <person name="Mingle L.A."/>
            <person name="Cole J.A."/>
            <person name="Lapierre P."/>
            <person name="Musser K.A."/>
        </authorList>
    </citation>
    <scope>NUCLEOTIDE SEQUENCE [LARGE SCALE GENOMIC DNA]</scope>
    <source>
        <strain evidence="2 3">5503</strain>
    </source>
</reference>
<gene>
    <name evidence="2" type="ORF">IX56_18050</name>
</gene>
<feature type="region of interest" description="Disordered" evidence="1">
    <location>
        <begin position="1"/>
        <end position="110"/>
    </location>
</feature>
<dbReference type="EMBL" id="JRKQ01000234">
    <property type="protein sequence ID" value="KGJ16217.1"/>
    <property type="molecule type" value="Genomic_DNA"/>
</dbReference>
<organism evidence="2 3">
    <name type="scientific">Paracoccus sanguinis</name>
    <dbReference type="NCBI Taxonomy" id="1545044"/>
    <lineage>
        <taxon>Bacteria</taxon>
        <taxon>Pseudomonadati</taxon>
        <taxon>Pseudomonadota</taxon>
        <taxon>Alphaproteobacteria</taxon>
        <taxon>Rhodobacterales</taxon>
        <taxon>Paracoccaceae</taxon>
        <taxon>Paracoccus</taxon>
    </lineage>
</organism>
<evidence type="ECO:0000313" key="3">
    <source>
        <dbReference type="Proteomes" id="UP000029858"/>
    </source>
</evidence>
<proteinExistence type="predicted"/>
<dbReference type="Proteomes" id="UP000029858">
    <property type="component" value="Unassembled WGS sequence"/>
</dbReference>
<accession>A0A099G182</accession>
<reference evidence="2 3" key="1">
    <citation type="submission" date="2014-09" db="EMBL/GenBank/DDBJ databases">
        <authorList>
            <person name="McGinnis J.M."/>
            <person name="Wolfgang W.J."/>
        </authorList>
    </citation>
    <scope>NUCLEOTIDE SEQUENCE [LARGE SCALE GENOMIC DNA]</scope>
    <source>
        <strain evidence="2 3">5503</strain>
    </source>
</reference>